<dbReference type="EMBL" id="JAIRAU010000027">
    <property type="protein sequence ID" value="MBZ5711748.1"/>
    <property type="molecule type" value="Genomic_DNA"/>
</dbReference>
<feature type="compositionally biased region" description="Basic residues" evidence="4">
    <location>
        <begin position="51"/>
        <end position="105"/>
    </location>
</feature>
<feature type="region of interest" description="Disordered" evidence="4">
    <location>
        <begin position="1"/>
        <end position="110"/>
    </location>
</feature>
<feature type="repeat" description="ANK" evidence="3">
    <location>
        <begin position="459"/>
        <end position="491"/>
    </location>
</feature>
<dbReference type="Pfam" id="PF09346">
    <property type="entry name" value="SMI1_KNR4"/>
    <property type="match status" value="1"/>
</dbReference>
<dbReference type="InterPro" id="IPR002110">
    <property type="entry name" value="Ankyrin_rpt"/>
</dbReference>
<dbReference type="Proteomes" id="UP001139031">
    <property type="component" value="Unassembled WGS sequence"/>
</dbReference>
<dbReference type="Gene3D" id="1.25.40.20">
    <property type="entry name" value="Ankyrin repeat-containing domain"/>
    <property type="match status" value="2"/>
</dbReference>
<feature type="domain" description="Knr4/Smi1-like" evidence="5">
    <location>
        <begin position="185"/>
        <end position="285"/>
    </location>
</feature>
<dbReference type="InterPro" id="IPR018958">
    <property type="entry name" value="Knr4/Smi1-like_dom"/>
</dbReference>
<protein>
    <submittedName>
        <fullName evidence="6">SMI1/KNR4 family protein</fullName>
    </submittedName>
</protein>
<comment type="caution">
    <text evidence="6">The sequence shown here is derived from an EMBL/GenBank/DDBJ whole genome shotgun (WGS) entry which is preliminary data.</text>
</comment>
<feature type="compositionally biased region" description="Basic residues" evidence="4">
    <location>
        <begin position="1"/>
        <end position="30"/>
    </location>
</feature>
<gene>
    <name evidence="6" type="ORF">K7C98_21105</name>
</gene>
<dbReference type="PROSITE" id="PS50297">
    <property type="entry name" value="ANK_REP_REGION"/>
    <property type="match status" value="1"/>
</dbReference>
<dbReference type="SMART" id="SM00248">
    <property type="entry name" value="ANK"/>
    <property type="match status" value="3"/>
</dbReference>
<reference evidence="6" key="1">
    <citation type="submission" date="2021-08" db="EMBL/GenBank/DDBJ databases">
        <authorList>
            <person name="Stevens D.C."/>
        </authorList>
    </citation>
    <scope>NUCLEOTIDE SEQUENCE</scope>
    <source>
        <strain evidence="6">DSM 53165</strain>
    </source>
</reference>
<accession>A0ABS7TU53</accession>
<proteinExistence type="predicted"/>
<dbReference type="RefSeq" id="WP_224193509.1">
    <property type="nucleotide sequence ID" value="NZ_JAIRAU010000027.1"/>
</dbReference>
<organism evidence="6 7">
    <name type="scientific">Nannocystis pusilla</name>
    <dbReference type="NCBI Taxonomy" id="889268"/>
    <lineage>
        <taxon>Bacteria</taxon>
        <taxon>Pseudomonadati</taxon>
        <taxon>Myxococcota</taxon>
        <taxon>Polyangia</taxon>
        <taxon>Nannocystales</taxon>
        <taxon>Nannocystaceae</taxon>
        <taxon>Nannocystis</taxon>
    </lineage>
</organism>
<evidence type="ECO:0000256" key="1">
    <source>
        <dbReference type="ARBA" id="ARBA00022737"/>
    </source>
</evidence>
<dbReference type="PANTHER" id="PTHR24171">
    <property type="entry name" value="ANKYRIN REPEAT DOMAIN-CONTAINING PROTEIN 39-RELATED"/>
    <property type="match status" value="1"/>
</dbReference>
<evidence type="ECO:0000256" key="4">
    <source>
        <dbReference type="SAM" id="MobiDB-lite"/>
    </source>
</evidence>
<keyword evidence="7" id="KW-1185">Reference proteome</keyword>
<evidence type="ECO:0000313" key="6">
    <source>
        <dbReference type="EMBL" id="MBZ5711748.1"/>
    </source>
</evidence>
<dbReference type="SUPFAM" id="SSF48403">
    <property type="entry name" value="Ankyrin repeat"/>
    <property type="match status" value="1"/>
</dbReference>
<dbReference type="Pfam" id="PF12796">
    <property type="entry name" value="Ank_2"/>
    <property type="match status" value="1"/>
</dbReference>
<dbReference type="InterPro" id="IPR036770">
    <property type="entry name" value="Ankyrin_rpt-contain_sf"/>
</dbReference>
<evidence type="ECO:0000256" key="2">
    <source>
        <dbReference type="ARBA" id="ARBA00023043"/>
    </source>
</evidence>
<keyword evidence="2 3" id="KW-0040">ANK repeat</keyword>
<keyword evidence="1" id="KW-0677">Repeat</keyword>
<evidence type="ECO:0000313" key="7">
    <source>
        <dbReference type="Proteomes" id="UP001139031"/>
    </source>
</evidence>
<name>A0ABS7TU53_9BACT</name>
<evidence type="ECO:0000259" key="5">
    <source>
        <dbReference type="Pfam" id="PF09346"/>
    </source>
</evidence>
<dbReference type="PROSITE" id="PS50088">
    <property type="entry name" value="ANK_REPEAT"/>
    <property type="match status" value="1"/>
</dbReference>
<sequence>MKKPSVTKASAKRAAAKKTAARKTAKKAAARGRPAEATARKAAKASPAKKSATKKTAKKTATKKTAKKTATKKTATKKTATKKPAKKAAAKKPAAKKKPAKKTAKKQASGGYDHLDALAEIAADHWKFIDAWFADNDTENYRPEPPQERRDQSAALARWEDEYGEAFEDGLRVHFGNGFAHPGRSFLEYTLLDLSLARSRWQGLNELVDEGAFEDAEPRALADDQDAIRFVWWSRGFIPLAEDGGGNLICADIDPGPGGTRGQIIKWEKTEGPLGPLDENLSMYLVNYRNALEEGSLAFDDNGFLEHRKLRPRGTETQEELFAAVEAGDGATVARLLAADKSLLDLRNQYDEPLIIPAMQKKHTDVVRAFLDAGVDANACGPSGGRILGYAMSAAAAESVALLLERGAIPLIERHGAPESIIAYMLYGANFSDHAPEADYLSMLESLLEAGADPNVPFADETPLMKAAAFGSMALVKRLLAAGARADAVDGKGKTAAAHARSKRRKEVQAFLEGLAAG</sequence>
<evidence type="ECO:0000256" key="3">
    <source>
        <dbReference type="PROSITE-ProRule" id="PRU00023"/>
    </source>
</evidence>